<keyword evidence="3" id="KW-1185">Reference proteome</keyword>
<organism evidence="2 3">
    <name type="scientific">Halosimplex pelagicum</name>
    <dbReference type="NCBI Taxonomy" id="869886"/>
    <lineage>
        <taxon>Archaea</taxon>
        <taxon>Methanobacteriati</taxon>
        <taxon>Methanobacteriota</taxon>
        <taxon>Stenosarchaea group</taxon>
        <taxon>Halobacteria</taxon>
        <taxon>Halobacteriales</taxon>
        <taxon>Haloarculaceae</taxon>
        <taxon>Halosimplex</taxon>
    </lineage>
</organism>
<dbReference type="KEGG" id="hpel:HZS54_16480"/>
<evidence type="ECO:0000313" key="2">
    <source>
        <dbReference type="EMBL" id="QLH83123.1"/>
    </source>
</evidence>
<dbReference type="PANTHER" id="PTHR35841:SF1">
    <property type="entry name" value="PHOSPHONATES-BINDING PERIPLASMIC PROTEIN"/>
    <property type="match status" value="1"/>
</dbReference>
<evidence type="ECO:0000256" key="1">
    <source>
        <dbReference type="SAM" id="MobiDB-lite"/>
    </source>
</evidence>
<dbReference type="PANTHER" id="PTHR35841">
    <property type="entry name" value="PHOSPHONATES-BINDING PERIPLASMIC PROTEIN"/>
    <property type="match status" value="1"/>
</dbReference>
<dbReference type="Proteomes" id="UP000509346">
    <property type="component" value="Chromosome"/>
</dbReference>
<dbReference type="AlphaFoldDB" id="A0A7D5P881"/>
<dbReference type="Gene3D" id="3.40.190.10">
    <property type="entry name" value="Periplasmic binding protein-like II"/>
    <property type="match status" value="2"/>
</dbReference>
<accession>A0A7D5P881</accession>
<feature type="compositionally biased region" description="Gly residues" evidence="1">
    <location>
        <begin position="9"/>
        <end position="20"/>
    </location>
</feature>
<dbReference type="InterPro" id="IPR006311">
    <property type="entry name" value="TAT_signal"/>
</dbReference>
<name>A0A7D5P881_9EURY</name>
<dbReference type="OrthoDB" id="146127at2157"/>
<protein>
    <submittedName>
        <fullName evidence="2">PhnD/SsuA/transferrin family substrate-binding protein</fullName>
    </submittedName>
</protein>
<dbReference type="RefSeq" id="WP_179918178.1">
    <property type="nucleotide sequence ID" value="NZ_CP058909.1"/>
</dbReference>
<gene>
    <name evidence="2" type="ORF">HZS54_16480</name>
</gene>
<feature type="region of interest" description="Disordered" evidence="1">
    <location>
        <begin position="1"/>
        <end position="25"/>
    </location>
</feature>
<dbReference type="Pfam" id="PF12974">
    <property type="entry name" value="Phosphonate-bd"/>
    <property type="match status" value="1"/>
</dbReference>
<dbReference type="EMBL" id="CP058909">
    <property type="protein sequence ID" value="QLH83123.1"/>
    <property type="molecule type" value="Genomic_DNA"/>
</dbReference>
<dbReference type="PROSITE" id="PS51318">
    <property type="entry name" value="TAT"/>
    <property type="match status" value="1"/>
</dbReference>
<evidence type="ECO:0000313" key="3">
    <source>
        <dbReference type="Proteomes" id="UP000509346"/>
    </source>
</evidence>
<dbReference type="GeneID" id="56084219"/>
<reference evidence="2 3" key="1">
    <citation type="submission" date="2020-07" db="EMBL/GenBank/DDBJ databases">
        <title>Halosimplex litoreum sp. nov. and Halosimplex rubrum sp. nov., isolated from different salt environments.</title>
        <authorList>
            <person name="Cui H."/>
        </authorList>
    </citation>
    <scope>NUCLEOTIDE SEQUENCE [LARGE SCALE GENOMIC DNA]</scope>
    <source>
        <strain evidence="2 3">R2</strain>
    </source>
</reference>
<sequence>MSDQNCGQGSTGTGSTGNGRVGRRQFLTGGASSVAALVALSGCTSSSGAGGTDGGSSDGGSGSGGSTDTDSGGGAVVGTPGPNAEEITMVLTPGTPSDAKRRYMPMKNLIEGEVDGVDITMRVPLNYSAIRPALQSEQAEIGMDDVTLISNPDIMDVYGTTVTGGSAFYFSIMLTQPDSDVEGPTDVQGKKWAFADRLSTSGSIFALYALQEAGLDIGDAPTGDPVDFEGSWTDHNQAIKRVANDKAIGATTWGGNGLPHIPEKYESDFPDRVKNKSSFLDTIDTEEPKLRPVWFSFPIPKQPVYARKTWDSDKKEEIGEVLVNSDKELIQQYYPSDYNEEELPFTTLQDTDMETYQPVIKRMNAVGIDPAA</sequence>
<feature type="compositionally biased region" description="Gly residues" evidence="1">
    <location>
        <begin position="48"/>
        <end position="76"/>
    </location>
</feature>
<feature type="region of interest" description="Disordered" evidence="1">
    <location>
        <begin position="44"/>
        <end position="86"/>
    </location>
</feature>
<dbReference type="SUPFAM" id="SSF53850">
    <property type="entry name" value="Periplasmic binding protein-like II"/>
    <property type="match status" value="1"/>
</dbReference>
<proteinExistence type="predicted"/>